<evidence type="ECO:0000313" key="1">
    <source>
        <dbReference type="EMBL" id="CCF32907.1"/>
    </source>
</evidence>
<accession>H1UY56</accession>
<dbReference type="VEuPathDB" id="FungiDB:CH63R_05314"/>
<dbReference type="EMBL" id="CACQ02000577">
    <property type="protein sequence ID" value="CCF32907.1"/>
    <property type="molecule type" value="Genomic_DNA"/>
</dbReference>
<organism evidence="1 2">
    <name type="scientific">Colletotrichum higginsianum (strain IMI 349063)</name>
    <name type="common">Crucifer anthracnose fungus</name>
    <dbReference type="NCBI Taxonomy" id="759273"/>
    <lineage>
        <taxon>Eukaryota</taxon>
        <taxon>Fungi</taxon>
        <taxon>Dikarya</taxon>
        <taxon>Ascomycota</taxon>
        <taxon>Pezizomycotina</taxon>
        <taxon>Sordariomycetes</taxon>
        <taxon>Hypocreomycetidae</taxon>
        <taxon>Glomerellales</taxon>
        <taxon>Glomerellaceae</taxon>
        <taxon>Colletotrichum</taxon>
        <taxon>Colletotrichum destructivum species complex</taxon>
    </lineage>
</organism>
<reference evidence="2" key="1">
    <citation type="journal article" date="2012" name="Nat. Genet.">
        <title>Lifestyle transitions in plant pathogenic Colletotrichum fungi deciphered by genome and transcriptome analyses.</title>
        <authorList>
            <person name="O'Connell R.J."/>
            <person name="Thon M.R."/>
            <person name="Hacquard S."/>
            <person name="Amyotte S.G."/>
            <person name="Kleemann J."/>
            <person name="Torres M.F."/>
            <person name="Damm U."/>
            <person name="Buiate E.A."/>
            <person name="Epstein L."/>
            <person name="Alkan N."/>
            <person name="Altmueller J."/>
            <person name="Alvarado-Balderrama L."/>
            <person name="Bauser C.A."/>
            <person name="Becker C."/>
            <person name="Birren B.W."/>
            <person name="Chen Z."/>
            <person name="Choi J."/>
            <person name="Crouch J.A."/>
            <person name="Duvick J.P."/>
            <person name="Farman M.A."/>
            <person name="Gan P."/>
            <person name="Heiman D."/>
            <person name="Henrissat B."/>
            <person name="Howard R.J."/>
            <person name="Kabbage M."/>
            <person name="Koch C."/>
            <person name="Kracher B."/>
            <person name="Kubo Y."/>
            <person name="Law A.D."/>
            <person name="Lebrun M.-H."/>
            <person name="Lee Y.-H."/>
            <person name="Miyara I."/>
            <person name="Moore N."/>
            <person name="Neumann U."/>
            <person name="Nordstroem K."/>
            <person name="Panaccione D.G."/>
            <person name="Panstruga R."/>
            <person name="Place M."/>
            <person name="Proctor R.H."/>
            <person name="Prusky D."/>
            <person name="Rech G."/>
            <person name="Reinhardt R."/>
            <person name="Rollins J.A."/>
            <person name="Rounsley S."/>
            <person name="Schardl C.L."/>
            <person name="Schwartz D.C."/>
            <person name="Shenoy N."/>
            <person name="Shirasu K."/>
            <person name="Sikhakolli U.R."/>
            <person name="Stueber K."/>
            <person name="Sukno S.A."/>
            <person name="Sweigard J.A."/>
            <person name="Takano Y."/>
            <person name="Takahara H."/>
            <person name="Trail F."/>
            <person name="van der Does H.C."/>
            <person name="Voll L.M."/>
            <person name="Will I."/>
            <person name="Young S."/>
            <person name="Zeng Q."/>
            <person name="Zhang J."/>
            <person name="Zhou S."/>
            <person name="Dickman M.B."/>
            <person name="Schulze-Lefert P."/>
            <person name="Ver Loren van Themaat E."/>
            <person name="Ma L.-J."/>
            <person name="Vaillancourt L.J."/>
        </authorList>
    </citation>
    <scope>NUCLEOTIDE SEQUENCE [LARGE SCALE GENOMIC DNA]</scope>
    <source>
        <strain evidence="2">IMI 349063</strain>
    </source>
</reference>
<dbReference type="HOGENOM" id="CLU_1927454_0_0_1"/>
<proteinExistence type="predicted"/>
<dbReference type="AlphaFoldDB" id="H1UY56"/>
<evidence type="ECO:0000313" key="2">
    <source>
        <dbReference type="Proteomes" id="UP000007174"/>
    </source>
</evidence>
<dbReference type="Proteomes" id="UP000007174">
    <property type="component" value="Unassembled WGS sequence"/>
</dbReference>
<gene>
    <name evidence="1" type="ORF">CH063_05190</name>
</gene>
<name>H1UY56_COLHI</name>
<sequence>MTMVARFDSVEALQKAASIPHLCFFHDPAARRVLPVSNKKRVHQAGSLKGIFTERVEERERDASTSTRPCWVTPTILLQVRDMKLCRICQAEAFQIHEPGKWGDVGIRNEGVSWRWATLGLKILFLEARDP</sequence>
<protein>
    <submittedName>
        <fullName evidence="1">Uncharacterized protein</fullName>
    </submittedName>
</protein>